<dbReference type="RefSeq" id="WP_100375256.1">
    <property type="nucleotide sequence ID" value="NZ_PGFD01000001.1"/>
</dbReference>
<evidence type="ECO:0000256" key="1">
    <source>
        <dbReference type="ARBA" id="ARBA00004141"/>
    </source>
</evidence>
<comment type="subcellular location">
    <subcellularLocation>
        <location evidence="1">Membrane</location>
        <topology evidence="1">Multi-pass membrane protein</topology>
    </subcellularLocation>
</comment>
<feature type="transmembrane region" description="Helical" evidence="5">
    <location>
        <begin position="44"/>
        <end position="65"/>
    </location>
</feature>
<reference evidence="6 7" key="1">
    <citation type="submission" date="2017-11" db="EMBL/GenBank/DDBJ databases">
        <title>Genomic Encyclopedia of Archaeal and Bacterial Type Strains, Phase II (KMG-II): From Individual Species to Whole Genera.</title>
        <authorList>
            <person name="Goeker M."/>
        </authorList>
    </citation>
    <scope>NUCLEOTIDE SEQUENCE [LARGE SCALE GENOMIC DNA]</scope>
    <source>
        <strain evidence="6 7">DSM 27617</strain>
    </source>
</reference>
<keyword evidence="3 5" id="KW-1133">Transmembrane helix</keyword>
<feature type="transmembrane region" description="Helical" evidence="5">
    <location>
        <begin position="71"/>
        <end position="90"/>
    </location>
</feature>
<evidence type="ECO:0000256" key="3">
    <source>
        <dbReference type="ARBA" id="ARBA00022989"/>
    </source>
</evidence>
<organism evidence="6 7">
    <name type="scientific">Chryseobacterium geocarposphaerae</name>
    <dbReference type="NCBI Taxonomy" id="1416776"/>
    <lineage>
        <taxon>Bacteria</taxon>
        <taxon>Pseudomonadati</taxon>
        <taxon>Bacteroidota</taxon>
        <taxon>Flavobacteriia</taxon>
        <taxon>Flavobacteriales</taxon>
        <taxon>Weeksellaceae</taxon>
        <taxon>Chryseobacterium group</taxon>
        <taxon>Chryseobacterium</taxon>
    </lineage>
</organism>
<evidence type="ECO:0000313" key="7">
    <source>
        <dbReference type="Proteomes" id="UP000228740"/>
    </source>
</evidence>
<name>A0A2M9C6P5_9FLAO</name>
<evidence type="ECO:0000313" key="6">
    <source>
        <dbReference type="EMBL" id="PJJ66466.1"/>
    </source>
</evidence>
<dbReference type="OrthoDB" id="3385086at2"/>
<evidence type="ECO:0000256" key="2">
    <source>
        <dbReference type="ARBA" id="ARBA00022692"/>
    </source>
</evidence>
<accession>A0A2M9C6P5</accession>
<feature type="transmembrane region" description="Helical" evidence="5">
    <location>
        <begin position="99"/>
        <end position="118"/>
    </location>
</feature>
<evidence type="ECO:0000256" key="4">
    <source>
        <dbReference type="ARBA" id="ARBA00023136"/>
    </source>
</evidence>
<comment type="caution">
    <text evidence="6">The sequence shown here is derived from an EMBL/GenBank/DDBJ whole genome shotgun (WGS) entry which is preliminary data.</text>
</comment>
<dbReference type="InterPro" id="IPR032808">
    <property type="entry name" value="DoxX"/>
</dbReference>
<dbReference type="Proteomes" id="UP000228740">
    <property type="component" value="Unassembled WGS sequence"/>
</dbReference>
<keyword evidence="7" id="KW-1185">Reference proteome</keyword>
<dbReference type="EMBL" id="PGFD01000001">
    <property type="protein sequence ID" value="PJJ66466.1"/>
    <property type="molecule type" value="Genomic_DNA"/>
</dbReference>
<keyword evidence="2 5" id="KW-0812">Transmembrane</keyword>
<sequence length="123" mass="13393">MNTLVLIIQGVLALFFIMPGYGKISGSKESHVADGHLKADSSIIPIRILGVLELLGCIGIVFPWILGIVPILTPIAAVCFCIIMLAGMIIHTSKKEYKMLPMLVVVCMLSALVAYYRFMGILE</sequence>
<feature type="transmembrane region" description="Helical" evidence="5">
    <location>
        <begin position="6"/>
        <end position="24"/>
    </location>
</feature>
<proteinExistence type="predicted"/>
<dbReference type="AlphaFoldDB" id="A0A2M9C6P5"/>
<dbReference type="GO" id="GO:0016020">
    <property type="term" value="C:membrane"/>
    <property type="evidence" value="ECO:0007669"/>
    <property type="project" value="UniProtKB-SubCell"/>
</dbReference>
<evidence type="ECO:0000256" key="5">
    <source>
        <dbReference type="SAM" id="Phobius"/>
    </source>
</evidence>
<keyword evidence="4 5" id="KW-0472">Membrane</keyword>
<gene>
    <name evidence="6" type="ORF">CLV73_0450</name>
</gene>
<protein>
    <submittedName>
        <fullName evidence="6">DoxX-like protein</fullName>
    </submittedName>
</protein>
<dbReference type="Pfam" id="PF13564">
    <property type="entry name" value="DoxX_2"/>
    <property type="match status" value="1"/>
</dbReference>